<feature type="domain" description="AprE-like beta-barrel" evidence="8">
    <location>
        <begin position="559"/>
        <end position="646"/>
    </location>
</feature>
<dbReference type="Gene3D" id="2.40.30.170">
    <property type="match status" value="1"/>
</dbReference>
<dbReference type="PANTHER" id="PTHR30386">
    <property type="entry name" value="MEMBRANE FUSION SUBUNIT OF EMRAB-TOLC MULTIDRUG EFFLUX PUMP"/>
    <property type="match status" value="1"/>
</dbReference>
<evidence type="ECO:0000259" key="8">
    <source>
        <dbReference type="Pfam" id="PF26002"/>
    </source>
</evidence>
<keyword evidence="6" id="KW-0175">Coiled coil</keyword>
<sequence length="670" mass="74361">MNFHLGPDYPFTHPSRRNSQEPSSRHRGSLHLLDTACDVDVGTETVEAGDRAAAIYGGMAASDAMPRTVSDRDDDHSAHWSSAMQNLLDRPPASFPTQLLLGGMAFCIAFGAWSWFGRINEVGQAVGELIPQGDVYQVHPLEMGKVAKVGVAEGDQVQAGTVIAELDTQLAATEVDRLGEQLATYQMQLVQKQALMENTALEAETRGAIAKADAQAHQTLIAQAEKNVTTTQNLLTQLQADAAELEARRQTLAPLAGQAQQLVQQLQGDIEAQRKRGEILKPMENQTRELIERLETDVTAQQQRQQLLEPMQEKTQALIEQLKVDVAEQQERVERLSPLVDEGALSREHLFQAEQSLRDRQNALTRAEMVEATQAEERMFEAEQAERDRSNAVLRAQMSEVTSVQERMFEAEQALRDRQTAALRSQMSEATIAQERLFEAEQALRSHRQRITDTQAQLEQRESELAQLQAQQIQKQAEAERLEIESQQRIKQLQVEVTQLEGSIAQTHNRLTSAKAQLNEQFLYAPVDGTILALNISHPGEVVQPGQTLAQIAPEDAPLVLSAIIPSQEAGFIQTGMEVQVKLDAYSFQDYGVIPGEVTSISPQANADPQLGSVYNLEIALAHNYVTENGEKIYFKPGQTANADIIIRERRILDVILDPIRKLQDGGMNF</sequence>
<dbReference type="eggNOG" id="COG0845">
    <property type="taxonomic scope" value="Bacteria"/>
</dbReference>
<keyword evidence="3" id="KW-0812">Transmembrane</keyword>
<dbReference type="InParanoid" id="K9TBF4"/>
<name>K9TBF4_9CYAN</name>
<evidence type="ECO:0000313" key="9">
    <source>
        <dbReference type="EMBL" id="AFY79855.1"/>
    </source>
</evidence>
<evidence type="ECO:0000256" key="1">
    <source>
        <dbReference type="ARBA" id="ARBA00004167"/>
    </source>
</evidence>
<reference evidence="9 10" key="1">
    <citation type="submission" date="2012-06" db="EMBL/GenBank/DDBJ databases">
        <title>Finished chromosome of genome of Oscillatoria acuminata PCC 6304.</title>
        <authorList>
            <consortium name="US DOE Joint Genome Institute"/>
            <person name="Gugger M."/>
            <person name="Coursin T."/>
            <person name="Rippka R."/>
            <person name="Tandeau De Marsac N."/>
            <person name="Huntemann M."/>
            <person name="Wei C.-L."/>
            <person name="Han J."/>
            <person name="Detter J.C."/>
            <person name="Han C."/>
            <person name="Tapia R."/>
            <person name="Davenport K."/>
            <person name="Daligault H."/>
            <person name="Erkkila T."/>
            <person name="Gu W."/>
            <person name="Munk A.C.C."/>
            <person name="Teshima H."/>
            <person name="Xu Y."/>
            <person name="Chain P."/>
            <person name="Chen A."/>
            <person name="Krypides N."/>
            <person name="Mavromatis K."/>
            <person name="Markowitz V."/>
            <person name="Szeto E."/>
            <person name="Ivanova N."/>
            <person name="Mikhailova N."/>
            <person name="Ovchinnikova G."/>
            <person name="Pagani I."/>
            <person name="Pati A."/>
            <person name="Goodwin L."/>
            <person name="Peters L."/>
            <person name="Pitluck S."/>
            <person name="Woyke T."/>
            <person name="Kerfeld C."/>
        </authorList>
    </citation>
    <scope>NUCLEOTIDE SEQUENCE [LARGE SCALE GENOMIC DNA]</scope>
    <source>
        <strain evidence="9 10">PCC 6304</strain>
    </source>
</reference>
<accession>K9TBF4</accession>
<evidence type="ECO:0000256" key="3">
    <source>
        <dbReference type="ARBA" id="ARBA00022692"/>
    </source>
</evidence>
<organism evidence="9 10">
    <name type="scientific">Oscillatoria acuminata PCC 6304</name>
    <dbReference type="NCBI Taxonomy" id="56110"/>
    <lineage>
        <taxon>Bacteria</taxon>
        <taxon>Bacillati</taxon>
        <taxon>Cyanobacteriota</taxon>
        <taxon>Cyanophyceae</taxon>
        <taxon>Oscillatoriophycideae</taxon>
        <taxon>Oscillatoriales</taxon>
        <taxon>Oscillatoriaceae</taxon>
        <taxon>Oscillatoria</taxon>
    </lineage>
</organism>
<dbReference type="GO" id="GO:0016020">
    <property type="term" value="C:membrane"/>
    <property type="evidence" value="ECO:0007669"/>
    <property type="project" value="UniProtKB-SubCell"/>
</dbReference>
<dbReference type="Gene3D" id="2.40.50.100">
    <property type="match status" value="2"/>
</dbReference>
<dbReference type="InterPro" id="IPR050739">
    <property type="entry name" value="MFP"/>
</dbReference>
<keyword evidence="4" id="KW-1133">Transmembrane helix</keyword>
<evidence type="ECO:0000256" key="6">
    <source>
        <dbReference type="SAM" id="Coils"/>
    </source>
</evidence>
<feature type="region of interest" description="Disordered" evidence="7">
    <location>
        <begin position="1"/>
        <end position="29"/>
    </location>
</feature>
<gene>
    <name evidence="9" type="ORF">Oscil6304_0097</name>
</gene>
<dbReference type="Pfam" id="PF26002">
    <property type="entry name" value="Beta-barrel_AprE"/>
    <property type="match status" value="1"/>
</dbReference>
<evidence type="ECO:0000313" key="10">
    <source>
        <dbReference type="Proteomes" id="UP000010367"/>
    </source>
</evidence>
<dbReference type="HOGENOM" id="CLU_023976_0_1_3"/>
<comment type="similarity">
    <text evidence="2">Belongs to the membrane fusion protein (MFP) (TC 8.A.1) family.</text>
</comment>
<comment type="subcellular location">
    <subcellularLocation>
        <location evidence="1">Membrane</location>
        <topology evidence="1">Single-pass membrane protein</topology>
    </subcellularLocation>
</comment>
<feature type="coiled-coil region" evidence="6">
    <location>
        <begin position="221"/>
        <end position="332"/>
    </location>
</feature>
<dbReference type="PATRIC" id="fig|56110.3.peg.111"/>
<protein>
    <submittedName>
        <fullName evidence="9">HlyD family secretion protein</fullName>
    </submittedName>
</protein>
<feature type="coiled-coil region" evidence="6">
    <location>
        <begin position="437"/>
        <end position="510"/>
    </location>
</feature>
<dbReference type="AlphaFoldDB" id="K9TBF4"/>
<keyword evidence="10" id="KW-1185">Reference proteome</keyword>
<keyword evidence="5" id="KW-0472">Membrane</keyword>
<dbReference type="PANTHER" id="PTHR30386:SF26">
    <property type="entry name" value="TRANSPORT PROTEIN COMB"/>
    <property type="match status" value="1"/>
</dbReference>
<dbReference type="EMBL" id="CP003607">
    <property type="protein sequence ID" value="AFY79855.1"/>
    <property type="molecule type" value="Genomic_DNA"/>
</dbReference>
<dbReference type="RefSeq" id="WP_015146505.1">
    <property type="nucleotide sequence ID" value="NC_019693.1"/>
</dbReference>
<evidence type="ECO:0000256" key="7">
    <source>
        <dbReference type="SAM" id="MobiDB-lite"/>
    </source>
</evidence>
<dbReference type="STRING" id="56110.Oscil6304_0097"/>
<dbReference type="OrthoDB" id="9775513at2"/>
<evidence type="ECO:0000256" key="5">
    <source>
        <dbReference type="ARBA" id="ARBA00023136"/>
    </source>
</evidence>
<proteinExistence type="inferred from homology"/>
<dbReference type="Gene3D" id="1.10.287.470">
    <property type="entry name" value="Helix hairpin bin"/>
    <property type="match status" value="1"/>
</dbReference>
<dbReference type="InterPro" id="IPR058982">
    <property type="entry name" value="Beta-barrel_AprE"/>
</dbReference>
<evidence type="ECO:0000256" key="2">
    <source>
        <dbReference type="ARBA" id="ARBA00009477"/>
    </source>
</evidence>
<dbReference type="KEGG" id="oac:Oscil6304_0097"/>
<dbReference type="Proteomes" id="UP000010367">
    <property type="component" value="Chromosome"/>
</dbReference>
<evidence type="ECO:0000256" key="4">
    <source>
        <dbReference type="ARBA" id="ARBA00022989"/>
    </source>
</evidence>